<evidence type="ECO:0000313" key="4">
    <source>
        <dbReference type="Proteomes" id="UP001165641"/>
    </source>
</evidence>
<proteinExistence type="predicted"/>
<reference evidence="3" key="1">
    <citation type="submission" date="2022-12" db="EMBL/GenBank/DDBJ databases">
        <title>Paracoccus onchidii sp. nov., isolated from a marine invertebrate from the South China Sea.</title>
        <authorList>
            <person name="Xu S."/>
            <person name="Liu Z."/>
            <person name="Xu Y."/>
        </authorList>
    </citation>
    <scope>NUCLEOTIDE SEQUENCE</scope>
    <source>
        <strain evidence="3">Z330</strain>
    </source>
</reference>
<dbReference type="Pfam" id="PF06230">
    <property type="entry name" value="LpxI_C"/>
    <property type="match status" value="1"/>
</dbReference>
<evidence type="ECO:0000313" key="3">
    <source>
        <dbReference type="EMBL" id="MDB6178876.1"/>
    </source>
</evidence>
<dbReference type="InterPro" id="IPR043167">
    <property type="entry name" value="LpxI_C_sf"/>
</dbReference>
<dbReference type="Gene3D" id="3.40.50.20">
    <property type="match status" value="1"/>
</dbReference>
<gene>
    <name evidence="3" type="primary">lpxI</name>
    <name evidence="3" type="ORF">PAF17_15375</name>
</gene>
<comment type="caution">
    <text evidence="3">The sequence shown here is derived from an EMBL/GenBank/DDBJ whole genome shotgun (WGS) entry which is preliminary data.</text>
</comment>
<dbReference type="Proteomes" id="UP001165641">
    <property type="component" value="Unassembled WGS sequence"/>
</dbReference>
<dbReference type="InterPro" id="IPR053174">
    <property type="entry name" value="LpxI"/>
</dbReference>
<dbReference type="PANTHER" id="PTHR39962">
    <property type="entry name" value="BLL4848 PROTEIN"/>
    <property type="match status" value="1"/>
</dbReference>
<name>A0ABT4ZJF5_9RHOB</name>
<dbReference type="RefSeq" id="WP_271889988.1">
    <property type="nucleotide sequence ID" value="NZ_JAQBIE010000021.1"/>
</dbReference>
<dbReference type="EC" id="3.6.1.54" evidence="3"/>
<keyword evidence="4" id="KW-1185">Reference proteome</keyword>
<dbReference type="EMBL" id="JAQBIE010000021">
    <property type="protein sequence ID" value="MDB6178876.1"/>
    <property type="molecule type" value="Genomic_DNA"/>
</dbReference>
<dbReference type="InterPro" id="IPR041255">
    <property type="entry name" value="LpxI_N"/>
</dbReference>
<dbReference type="GO" id="GO:0016787">
    <property type="term" value="F:hydrolase activity"/>
    <property type="evidence" value="ECO:0007669"/>
    <property type="project" value="UniProtKB-KW"/>
</dbReference>
<dbReference type="Gene3D" id="3.40.140.80">
    <property type="match status" value="1"/>
</dbReference>
<accession>A0ABT4ZJF5</accession>
<dbReference type="PANTHER" id="PTHR39962:SF1">
    <property type="entry name" value="LPXI FAMILY PROTEIN"/>
    <property type="match status" value="1"/>
</dbReference>
<sequence length="265" mass="28098">MSRTAIIAGQGALVETLVAALDSPLVYALEGFEPAVPAQPFRIERLVPFLDQLINADVDKVIFVGAIRRPRLEPEAFDPRTAQLVPRILTAMQSGDDAALREVLDIFEEYDLKVCGVDEILPDLVPQSGVLTGDPSEADRRDAAQGAAILAGTGQFDIGQGVVVAQGLCLALETLPGTAAMLEFAGRHRELRPNPDGAKGVFFKAPKPTQDRRIDLPTIGPDTVAQAAAAGLAGIAWQAGGVIVLDRDRTVSAATEAGLFLWARD</sequence>
<keyword evidence="3" id="KW-0378">Hydrolase</keyword>
<feature type="domain" description="LpxI C-terminal" evidence="1">
    <location>
        <begin position="128"/>
        <end position="262"/>
    </location>
</feature>
<protein>
    <submittedName>
        <fullName evidence="3">UDP-2,3-diacylglucosamine diphosphatase LpxI</fullName>
        <ecNumber evidence="3">3.6.1.54</ecNumber>
    </submittedName>
</protein>
<evidence type="ECO:0000259" key="1">
    <source>
        <dbReference type="Pfam" id="PF06230"/>
    </source>
</evidence>
<feature type="domain" description="LpxI N-terminal" evidence="2">
    <location>
        <begin position="4"/>
        <end position="124"/>
    </location>
</feature>
<dbReference type="InterPro" id="IPR010415">
    <property type="entry name" value="LpxI_C"/>
</dbReference>
<evidence type="ECO:0000259" key="2">
    <source>
        <dbReference type="Pfam" id="PF17930"/>
    </source>
</evidence>
<organism evidence="3 4">
    <name type="scientific">Paracoccus onchidii</name>
    <dbReference type="NCBI Taxonomy" id="3017813"/>
    <lineage>
        <taxon>Bacteria</taxon>
        <taxon>Pseudomonadati</taxon>
        <taxon>Pseudomonadota</taxon>
        <taxon>Alphaproteobacteria</taxon>
        <taxon>Rhodobacterales</taxon>
        <taxon>Paracoccaceae</taxon>
        <taxon>Paracoccus</taxon>
    </lineage>
</organism>
<dbReference type="Pfam" id="PF17930">
    <property type="entry name" value="LpxI_N"/>
    <property type="match status" value="1"/>
</dbReference>